<proteinExistence type="predicted"/>
<feature type="compositionally biased region" description="Low complexity" evidence="1">
    <location>
        <begin position="295"/>
        <end position="312"/>
    </location>
</feature>
<dbReference type="Proteomes" id="UP000466442">
    <property type="component" value="Unassembled WGS sequence"/>
</dbReference>
<feature type="compositionally biased region" description="Pro residues" evidence="1">
    <location>
        <begin position="375"/>
        <end position="444"/>
    </location>
</feature>
<feature type="compositionally biased region" description="Low complexity" evidence="1">
    <location>
        <begin position="766"/>
        <end position="777"/>
    </location>
</feature>
<name>A0A8S9WRK2_APOLU</name>
<accession>A0A8S9WRK2</accession>
<feature type="compositionally biased region" description="Pro residues" evidence="1">
    <location>
        <begin position="177"/>
        <end position="218"/>
    </location>
</feature>
<organism evidence="2 3">
    <name type="scientific">Apolygus lucorum</name>
    <name type="common">Small green plant bug</name>
    <name type="synonym">Lygocoris lucorum</name>
    <dbReference type="NCBI Taxonomy" id="248454"/>
    <lineage>
        <taxon>Eukaryota</taxon>
        <taxon>Metazoa</taxon>
        <taxon>Ecdysozoa</taxon>
        <taxon>Arthropoda</taxon>
        <taxon>Hexapoda</taxon>
        <taxon>Insecta</taxon>
        <taxon>Pterygota</taxon>
        <taxon>Neoptera</taxon>
        <taxon>Paraneoptera</taxon>
        <taxon>Hemiptera</taxon>
        <taxon>Heteroptera</taxon>
        <taxon>Panheteroptera</taxon>
        <taxon>Cimicomorpha</taxon>
        <taxon>Miridae</taxon>
        <taxon>Mirini</taxon>
        <taxon>Apolygus</taxon>
    </lineage>
</organism>
<feature type="region of interest" description="Disordered" evidence="1">
    <location>
        <begin position="169"/>
        <end position="596"/>
    </location>
</feature>
<feature type="region of interest" description="Disordered" evidence="1">
    <location>
        <begin position="869"/>
        <end position="948"/>
    </location>
</feature>
<feature type="compositionally biased region" description="Polar residues" evidence="1">
    <location>
        <begin position="321"/>
        <end position="331"/>
    </location>
</feature>
<feature type="region of interest" description="Disordered" evidence="1">
    <location>
        <begin position="763"/>
        <end position="792"/>
    </location>
</feature>
<feature type="compositionally biased region" description="Pro residues" evidence="1">
    <location>
        <begin position="480"/>
        <end position="500"/>
    </location>
</feature>
<feature type="region of interest" description="Disordered" evidence="1">
    <location>
        <begin position="614"/>
        <end position="635"/>
    </location>
</feature>
<feature type="compositionally biased region" description="Polar residues" evidence="1">
    <location>
        <begin position="902"/>
        <end position="939"/>
    </location>
</feature>
<gene>
    <name evidence="2" type="ORF">GE061_006842</name>
</gene>
<feature type="compositionally biased region" description="Pro residues" evidence="1">
    <location>
        <begin position="226"/>
        <end position="236"/>
    </location>
</feature>
<reference evidence="2" key="1">
    <citation type="journal article" date="2021" name="Mol. Ecol. Resour.">
        <title>Apolygus lucorum genome provides insights into omnivorousness and mesophyll feeding.</title>
        <authorList>
            <person name="Liu Y."/>
            <person name="Liu H."/>
            <person name="Wang H."/>
            <person name="Huang T."/>
            <person name="Liu B."/>
            <person name="Yang B."/>
            <person name="Yin L."/>
            <person name="Li B."/>
            <person name="Zhang Y."/>
            <person name="Zhang S."/>
            <person name="Jiang F."/>
            <person name="Zhang X."/>
            <person name="Ren Y."/>
            <person name="Wang B."/>
            <person name="Wang S."/>
            <person name="Lu Y."/>
            <person name="Wu K."/>
            <person name="Fan W."/>
            <person name="Wang G."/>
        </authorList>
    </citation>
    <scope>NUCLEOTIDE SEQUENCE</scope>
    <source>
        <strain evidence="2">12Hb</strain>
    </source>
</reference>
<dbReference type="OrthoDB" id="6631027at2759"/>
<feature type="compositionally biased region" description="Pro residues" evidence="1">
    <location>
        <begin position="452"/>
        <end position="472"/>
    </location>
</feature>
<comment type="caution">
    <text evidence="2">The sequence shown here is derived from an EMBL/GenBank/DDBJ whole genome shotgun (WGS) entry which is preliminary data.</text>
</comment>
<evidence type="ECO:0000313" key="3">
    <source>
        <dbReference type="Proteomes" id="UP000466442"/>
    </source>
</evidence>
<feature type="compositionally biased region" description="Pro residues" evidence="1">
    <location>
        <begin position="335"/>
        <end position="360"/>
    </location>
</feature>
<evidence type="ECO:0000313" key="2">
    <source>
        <dbReference type="EMBL" id="KAF6198819.1"/>
    </source>
</evidence>
<feature type="compositionally biased region" description="Low complexity" evidence="1">
    <location>
        <begin position="970"/>
        <end position="980"/>
    </location>
</feature>
<feature type="region of interest" description="Disordered" evidence="1">
    <location>
        <begin position="105"/>
        <end position="124"/>
    </location>
</feature>
<feature type="region of interest" description="Disordered" evidence="1">
    <location>
        <begin position="1258"/>
        <end position="1277"/>
    </location>
</feature>
<feature type="region of interest" description="Disordered" evidence="1">
    <location>
        <begin position="962"/>
        <end position="1003"/>
    </location>
</feature>
<keyword evidence="3" id="KW-1185">Reference proteome</keyword>
<evidence type="ECO:0000256" key="1">
    <source>
        <dbReference type="SAM" id="MobiDB-lite"/>
    </source>
</evidence>
<feature type="compositionally biased region" description="Polar residues" evidence="1">
    <location>
        <begin position="273"/>
        <end position="287"/>
    </location>
</feature>
<protein>
    <submittedName>
        <fullName evidence="2">Uncharacterized protein</fullName>
    </submittedName>
</protein>
<sequence length="1345" mass="144961">MIELLLISHKTLVWIYDPESLLPVLAVVALAGGDPVPPKTSDGGDKILTKRFAGSTHVPIDQEQAESQGIISGFTQRIAKWFFPGQNPNQAAETGKADSAVSAGSARAAWASPPQTTRGKKCSPCNSVPWVPIARAVGYNAPPPQHAEELDSVGKYSLQVPTINVQAIPVGNQYGAPPKPEYGPPKPEYGPPKPEYGPPKPEYGPPKPEYGPPKPEYGPPKGEYNPPKPEQGPPKPEYGQPDTNFNPPDQEYGPPSDQSPPKPEYGAPGEVEISQSVEVNIPPSSNDYGPPPLPEYGSSLPSPSPEYGSSPSPSGPPAEHGSQTPDSSLPQSEYGPPPELPKPEYGPPKPEYGPPKPEYGPPKQEYGPPKQEYGPPRPSYGPPKPQYGPPQPQVPPPPPPRPQPTYGPPAPQVGPPPKPQYSGPPPPEYGPPKPSYGPPKPEYGPPKQEYGPPKPEYGPPKPEYGPPKPEYGPPKQEYGPPKPEYGPPKPEYGPPKPEYGPPKQNHGPPTSEYGPPIQNHGPPTSEYGPPKQNHGPPNSDYGPPKPNYGPPKLNHGPPSSGYGPPKPGFLPPHKYFRGPTRPRPAFGPPRSLHGPPAPKIKGGFALHPAPPLPPPTGSHTPQITAAGSAGTYDSSYQQYLSPPPTPGGQYHSMRFQAIPVAELAAIPIAPVMVHDSQHFASSISSSAIALEAPKHHPNQFLAIADHDLSSCNKCPPTGPDLSSGPSGHHITIATTEEAKNSVGNFGSLPLSDSEHEASDIVNDVRSSSPSSTVAPVSLDSPPLKNISPPSSNHVTIQKSVPLSEYLSSIEYPLQIVQAPILDVPELPKYFDLGYHNFHQVSPDQLQRLPDAHNLQHISPDQLQRLPDAHNHQHISQDQLQRLPDSERSQSFPKPLYSYNIVHPNSHSTNKNPVSIQSVPTSPGHQQSYTPTAPSVGSYNQPPPRQYFNTKQHQNSTYYEMVPTGGDSQLSPSNWVTSSSSWGTPPRPFDPPSTTTEATKKTKQIHQIIVPYSLKKPLQARKVPSDGPTSSPDLQAIYVNRGVTAPAETTVSNVNFPLTATGSEQHEIQVPNQDLLTSLPPEVMNKLLEIGFNPETAPKSSLQHILATDLKALLQGEEDTVDYVRLQKNIDKWTAEGYGKRVTIPQQNSKKIPEEYFTTASPEEAHETKIPGSDHEAAASQHYHVSYKVAHDKQQSLVDDEGSVVDQIRGWSLLDTELKSSSESDEGTTAKPWEELEVSISPLTKEKVYVVTPQSVFPTAPENSTTSTTTQASTTEVTQRITRQLISRDVSDGTTEKVSVVTPEAADDDHGILSNDLVQEETASVTYLGSASSLSNGHIAFHQTPT</sequence>
<dbReference type="EMBL" id="WIXP02000015">
    <property type="protein sequence ID" value="KAF6198819.1"/>
    <property type="molecule type" value="Genomic_DNA"/>
</dbReference>
<feature type="compositionally biased region" description="Low complexity" evidence="1">
    <location>
        <begin position="550"/>
        <end position="563"/>
    </location>
</feature>